<keyword evidence="10 12" id="KW-0472">Membrane</keyword>
<keyword evidence="11" id="KW-0407">Ion channel</keyword>
<accession>A0A0D8XDK0</accession>
<evidence type="ECO:0000256" key="3">
    <source>
        <dbReference type="ARBA" id="ARBA00022448"/>
    </source>
</evidence>
<dbReference type="PANTHER" id="PTHR12454">
    <property type="entry name" value="TRIMERIC INTRACELLULAR CATION CHANNEL"/>
    <property type="match status" value="1"/>
</dbReference>
<protein>
    <submittedName>
        <fullName evidence="13">Uncharacterized protein</fullName>
    </submittedName>
</protein>
<keyword evidence="3" id="KW-0813">Transport</keyword>
<feature type="transmembrane region" description="Helical" evidence="12">
    <location>
        <begin position="90"/>
        <end position="109"/>
    </location>
</feature>
<keyword evidence="7" id="KW-0630">Potassium</keyword>
<comment type="subcellular location">
    <subcellularLocation>
        <location evidence="1">Endomembrane system</location>
        <topology evidence="1">Multi-pass membrane protein</topology>
    </subcellularLocation>
</comment>
<evidence type="ECO:0000256" key="4">
    <source>
        <dbReference type="ARBA" id="ARBA00022538"/>
    </source>
</evidence>
<evidence type="ECO:0000256" key="11">
    <source>
        <dbReference type="ARBA" id="ARBA00023303"/>
    </source>
</evidence>
<evidence type="ECO:0000256" key="1">
    <source>
        <dbReference type="ARBA" id="ARBA00004127"/>
    </source>
</evidence>
<dbReference type="Proteomes" id="UP000053766">
    <property type="component" value="Unassembled WGS sequence"/>
</dbReference>
<dbReference type="STRING" id="29172.A0A0D8XDK0"/>
<comment type="similarity">
    <text evidence="2">Belongs to the TMEM38 family.</text>
</comment>
<evidence type="ECO:0000313" key="14">
    <source>
        <dbReference type="Proteomes" id="UP000053766"/>
    </source>
</evidence>
<keyword evidence="6" id="KW-0631">Potassium channel</keyword>
<keyword evidence="5 12" id="KW-0812">Transmembrane</keyword>
<dbReference type="AlphaFoldDB" id="A0A0D8XDK0"/>
<dbReference type="GO" id="GO:0016020">
    <property type="term" value="C:membrane"/>
    <property type="evidence" value="ECO:0007669"/>
    <property type="project" value="InterPro"/>
</dbReference>
<gene>
    <name evidence="13" type="ORF">DICVIV_13522</name>
</gene>
<name>A0A0D8XDK0_DICVI</name>
<organism evidence="13 14">
    <name type="scientific">Dictyocaulus viviparus</name>
    <name type="common">Bovine lungworm</name>
    <dbReference type="NCBI Taxonomy" id="29172"/>
    <lineage>
        <taxon>Eukaryota</taxon>
        <taxon>Metazoa</taxon>
        <taxon>Ecdysozoa</taxon>
        <taxon>Nematoda</taxon>
        <taxon>Chromadorea</taxon>
        <taxon>Rhabditida</taxon>
        <taxon>Rhabditina</taxon>
        <taxon>Rhabditomorpha</taxon>
        <taxon>Strongyloidea</taxon>
        <taxon>Metastrongylidae</taxon>
        <taxon>Dictyocaulus</taxon>
    </lineage>
</organism>
<keyword evidence="8 12" id="KW-1133">Transmembrane helix</keyword>
<evidence type="ECO:0000256" key="2">
    <source>
        <dbReference type="ARBA" id="ARBA00005766"/>
    </source>
</evidence>
<evidence type="ECO:0000256" key="8">
    <source>
        <dbReference type="ARBA" id="ARBA00022989"/>
    </source>
</evidence>
<dbReference type="EMBL" id="KN717148">
    <property type="protein sequence ID" value="KJH40521.1"/>
    <property type="molecule type" value="Genomic_DNA"/>
</dbReference>
<evidence type="ECO:0000256" key="7">
    <source>
        <dbReference type="ARBA" id="ARBA00022958"/>
    </source>
</evidence>
<evidence type="ECO:0000256" key="9">
    <source>
        <dbReference type="ARBA" id="ARBA00023065"/>
    </source>
</evidence>
<dbReference type="InterPro" id="IPR007866">
    <property type="entry name" value="TRIC_channel"/>
</dbReference>
<reference evidence="14" key="2">
    <citation type="journal article" date="2016" name="Sci. Rep.">
        <title>Dictyocaulus viviparus genome, variome and transcriptome elucidate lungworm biology and support future intervention.</title>
        <authorList>
            <person name="McNulty S.N."/>
            <person name="Strube C."/>
            <person name="Rosa B.A."/>
            <person name="Martin J.C."/>
            <person name="Tyagi R."/>
            <person name="Choi Y.J."/>
            <person name="Wang Q."/>
            <person name="Hallsworth Pepin K."/>
            <person name="Zhang X."/>
            <person name="Ozersky P."/>
            <person name="Wilson R.K."/>
            <person name="Sternberg P.W."/>
            <person name="Gasser R.B."/>
            <person name="Mitreva M."/>
        </authorList>
    </citation>
    <scope>NUCLEOTIDE SEQUENCE [LARGE SCALE GENOMIC DNA]</scope>
    <source>
        <strain evidence="14">HannoverDv2000</strain>
    </source>
</reference>
<keyword evidence="4" id="KW-0633">Potassium transport</keyword>
<evidence type="ECO:0000256" key="6">
    <source>
        <dbReference type="ARBA" id="ARBA00022826"/>
    </source>
</evidence>
<reference evidence="13 14" key="1">
    <citation type="submission" date="2013-11" db="EMBL/GenBank/DDBJ databases">
        <title>Draft genome of the bovine lungworm Dictyocaulus viviparus.</title>
        <authorList>
            <person name="Mitreva M."/>
        </authorList>
    </citation>
    <scope>NUCLEOTIDE SEQUENCE [LARGE SCALE GENOMIC DNA]</scope>
    <source>
        <strain evidence="13 14">HannoverDv2000</strain>
    </source>
</reference>
<dbReference type="GO" id="GO:0012505">
    <property type="term" value="C:endomembrane system"/>
    <property type="evidence" value="ECO:0007669"/>
    <property type="project" value="UniProtKB-SubCell"/>
</dbReference>
<dbReference type="GO" id="GO:0042802">
    <property type="term" value="F:identical protein binding"/>
    <property type="evidence" value="ECO:0007669"/>
    <property type="project" value="InterPro"/>
</dbReference>
<sequence>MRLLDWTVDQETLIVIGGTLQKLKMYPYFDMAHYLLKLLGCSVFDETQENVALFRLQTLIDDHLKMCNNVRQDLGYSSLTFSRRHPFSCWLSSMLMCFAGRILACFMLGEAIITPFRRHDDVILASVVWYSVFYSPLDLIHNLVCFKPVKVLVNIAAEIQRVHKISSGLLYATKLYPESYMVQLLVGVARGAGSGIVKIVEQLVRGSWLPSQHELLRPSFTTKACFLASLVFILERNSMYVAAPHDLVYLCVVGFFVYFKLSALLLDVVDPFAPIENFFCALFMGGVRDALFKFVAYLSL</sequence>
<evidence type="ECO:0000313" key="13">
    <source>
        <dbReference type="EMBL" id="KJH40521.1"/>
    </source>
</evidence>
<dbReference type="GO" id="GO:0005267">
    <property type="term" value="F:potassium channel activity"/>
    <property type="evidence" value="ECO:0007669"/>
    <property type="project" value="UniProtKB-KW"/>
</dbReference>
<feature type="transmembrane region" description="Helical" evidence="12">
    <location>
        <begin position="247"/>
        <end position="266"/>
    </location>
</feature>
<dbReference type="PANTHER" id="PTHR12454:SF18">
    <property type="entry name" value="TRIMERIC INTRACELLULAR CATION CHANNEL TYPE 1B.2"/>
    <property type="match status" value="1"/>
</dbReference>
<proteinExistence type="inferred from homology"/>
<dbReference type="Pfam" id="PF05197">
    <property type="entry name" value="TRIC"/>
    <property type="match status" value="1"/>
</dbReference>
<evidence type="ECO:0000256" key="5">
    <source>
        <dbReference type="ARBA" id="ARBA00022692"/>
    </source>
</evidence>
<evidence type="ECO:0000256" key="12">
    <source>
        <dbReference type="SAM" id="Phobius"/>
    </source>
</evidence>
<dbReference type="OrthoDB" id="195817at2759"/>
<keyword evidence="9" id="KW-0406">Ion transport</keyword>
<evidence type="ECO:0000256" key="10">
    <source>
        <dbReference type="ARBA" id="ARBA00023136"/>
    </source>
</evidence>
<keyword evidence="14" id="KW-1185">Reference proteome</keyword>